<dbReference type="InterPro" id="IPR051497">
    <property type="entry name" value="Dev/Hematopoietic_TF"/>
</dbReference>
<dbReference type="EMBL" id="NHOQ01001000">
    <property type="protein sequence ID" value="PWA27593.1"/>
    <property type="molecule type" value="Genomic_DNA"/>
</dbReference>
<dbReference type="GO" id="GO:0006357">
    <property type="term" value="P:regulation of transcription by RNA polymerase II"/>
    <property type="evidence" value="ECO:0007669"/>
    <property type="project" value="TreeGrafter"/>
</dbReference>
<evidence type="ECO:0000256" key="4">
    <source>
        <dbReference type="ARBA" id="ARBA00022737"/>
    </source>
</evidence>
<dbReference type="GO" id="GO:0003700">
    <property type="term" value="F:DNA-binding transcription factor activity"/>
    <property type="evidence" value="ECO:0007669"/>
    <property type="project" value="TreeGrafter"/>
</dbReference>
<dbReference type="GO" id="GO:0005634">
    <property type="term" value="C:nucleus"/>
    <property type="evidence" value="ECO:0007669"/>
    <property type="project" value="UniProtKB-SubCell"/>
</dbReference>
<sequence>MGAAGQREETEKNAVMRLVDVALVTLCTLSSRSRGSHVVEGNHLRCDSSARRRALTGNQACAVEMNRFLAAQTQNTSGTTEVNHDSGARSPSPEPSTPSPRRMGPGEHDLLTCGQCQTNFPLGDILIFIEHKRRLCRGPGGGGPGAFSKPGEPGGIMGVPVLPQARGGSLPVEVGVQVTPGGEEDEHRRLTPAKGICPKQEKGAIPYICAASVCGRQLCVAVVSHFGKYL</sequence>
<keyword evidence="6" id="KW-0862">Zinc</keyword>
<dbReference type="GO" id="GO:0000978">
    <property type="term" value="F:RNA polymerase II cis-regulatory region sequence-specific DNA binding"/>
    <property type="evidence" value="ECO:0007669"/>
    <property type="project" value="TreeGrafter"/>
</dbReference>
<evidence type="ECO:0000256" key="1">
    <source>
        <dbReference type="ARBA" id="ARBA00004123"/>
    </source>
</evidence>
<evidence type="ECO:0000256" key="2">
    <source>
        <dbReference type="ARBA" id="ARBA00022499"/>
    </source>
</evidence>
<keyword evidence="3" id="KW-0479">Metal-binding</keyword>
<evidence type="ECO:0000256" key="5">
    <source>
        <dbReference type="ARBA" id="ARBA00022771"/>
    </source>
</evidence>
<keyword evidence="5" id="KW-0863">Zinc-finger</keyword>
<gene>
    <name evidence="13" type="ORF">CCH79_00000205</name>
</gene>
<evidence type="ECO:0000256" key="9">
    <source>
        <dbReference type="ARBA" id="ARBA00023163"/>
    </source>
</evidence>
<organism evidence="13 14">
    <name type="scientific">Gambusia affinis</name>
    <name type="common">Western mosquitofish</name>
    <name type="synonym">Heterandria affinis</name>
    <dbReference type="NCBI Taxonomy" id="33528"/>
    <lineage>
        <taxon>Eukaryota</taxon>
        <taxon>Metazoa</taxon>
        <taxon>Chordata</taxon>
        <taxon>Craniata</taxon>
        <taxon>Vertebrata</taxon>
        <taxon>Euteleostomi</taxon>
        <taxon>Actinopterygii</taxon>
        <taxon>Neopterygii</taxon>
        <taxon>Teleostei</taxon>
        <taxon>Neoteleostei</taxon>
        <taxon>Acanthomorphata</taxon>
        <taxon>Ovalentaria</taxon>
        <taxon>Atherinomorphae</taxon>
        <taxon>Cyprinodontiformes</taxon>
        <taxon>Poeciliidae</taxon>
        <taxon>Poeciliinae</taxon>
        <taxon>Gambusia</taxon>
    </lineage>
</organism>
<feature type="domain" description="BCL-11A-like CCHC zinc finger" evidence="12">
    <location>
        <begin position="110"/>
        <end position="137"/>
    </location>
</feature>
<keyword evidence="4" id="KW-0677">Repeat</keyword>
<proteinExistence type="predicted"/>
<protein>
    <recommendedName>
        <fullName evidence="12">BCL-11A-like CCHC zinc finger domain-containing protein</fullName>
    </recommendedName>
</protein>
<keyword evidence="14" id="KW-1185">Reference proteome</keyword>
<evidence type="ECO:0000313" key="13">
    <source>
        <dbReference type="EMBL" id="PWA27593.1"/>
    </source>
</evidence>
<keyword evidence="10" id="KW-0539">Nucleus</keyword>
<feature type="region of interest" description="Disordered" evidence="11">
    <location>
        <begin position="73"/>
        <end position="110"/>
    </location>
</feature>
<evidence type="ECO:0000256" key="3">
    <source>
        <dbReference type="ARBA" id="ARBA00022723"/>
    </source>
</evidence>
<keyword evidence="7" id="KW-0832">Ubl conjugation</keyword>
<dbReference type="Proteomes" id="UP000250572">
    <property type="component" value="Unassembled WGS sequence"/>
</dbReference>
<accession>A0A315VWH0</accession>
<evidence type="ECO:0000256" key="8">
    <source>
        <dbReference type="ARBA" id="ARBA00023015"/>
    </source>
</evidence>
<name>A0A315VWH0_GAMAF</name>
<dbReference type="AlphaFoldDB" id="A0A315VWH0"/>
<dbReference type="GO" id="GO:0008270">
    <property type="term" value="F:zinc ion binding"/>
    <property type="evidence" value="ECO:0007669"/>
    <property type="project" value="UniProtKB-KW"/>
</dbReference>
<keyword evidence="8" id="KW-0805">Transcription regulation</keyword>
<comment type="caution">
    <text evidence="13">The sequence shown here is derived from an EMBL/GenBank/DDBJ whole genome shotgun (WGS) entry which is preliminary data.</text>
</comment>
<reference evidence="13 14" key="1">
    <citation type="journal article" date="2018" name="G3 (Bethesda)">
        <title>A High-Quality Reference Genome for the Invasive Mosquitofish Gambusia affinis Using a Chicago Library.</title>
        <authorList>
            <person name="Hoffberg S.L."/>
            <person name="Troendle N.J."/>
            <person name="Glenn T.C."/>
            <person name="Mahmud O."/>
            <person name="Louha S."/>
            <person name="Chalopin D."/>
            <person name="Bennetzen J.L."/>
            <person name="Mauricio R."/>
        </authorList>
    </citation>
    <scope>NUCLEOTIDE SEQUENCE [LARGE SCALE GENOMIC DNA]</scope>
    <source>
        <strain evidence="13">NE01/NJP1002.9</strain>
        <tissue evidence="13">Muscle</tissue>
    </source>
</reference>
<evidence type="ECO:0000256" key="7">
    <source>
        <dbReference type="ARBA" id="ARBA00022843"/>
    </source>
</evidence>
<dbReference type="PANTHER" id="PTHR45993:SF6">
    <property type="entry name" value="C2H2-TYPE DOMAIN-CONTAINING PROTEIN"/>
    <property type="match status" value="1"/>
</dbReference>
<evidence type="ECO:0000256" key="6">
    <source>
        <dbReference type="ARBA" id="ARBA00022833"/>
    </source>
</evidence>
<evidence type="ECO:0000256" key="11">
    <source>
        <dbReference type="SAM" id="MobiDB-lite"/>
    </source>
</evidence>
<dbReference type="Pfam" id="PF25491">
    <property type="entry name" value="CCHC_BCL-11A"/>
    <property type="match status" value="1"/>
</dbReference>
<keyword evidence="9" id="KW-0804">Transcription</keyword>
<evidence type="ECO:0000259" key="12">
    <source>
        <dbReference type="Pfam" id="PF25491"/>
    </source>
</evidence>
<keyword evidence="2" id="KW-1017">Isopeptide bond</keyword>
<evidence type="ECO:0000256" key="10">
    <source>
        <dbReference type="ARBA" id="ARBA00023242"/>
    </source>
</evidence>
<dbReference type="PANTHER" id="PTHR45993">
    <property type="entry name" value="B-CELL LYMPHOMA/LEUKEMIA 11"/>
    <property type="match status" value="1"/>
</dbReference>
<evidence type="ECO:0000313" key="14">
    <source>
        <dbReference type="Proteomes" id="UP000250572"/>
    </source>
</evidence>
<dbReference type="InterPro" id="IPR057448">
    <property type="entry name" value="BCL-11A_Znf_CCHC"/>
</dbReference>
<dbReference type="STRING" id="33528.ENSGAFP00000013560"/>
<comment type="subcellular location">
    <subcellularLocation>
        <location evidence="1">Nucleus</location>
    </subcellularLocation>
</comment>